<feature type="region of interest" description="Disordered" evidence="1">
    <location>
        <begin position="262"/>
        <end position="329"/>
    </location>
</feature>
<feature type="region of interest" description="Disordered" evidence="1">
    <location>
        <begin position="1297"/>
        <end position="1430"/>
    </location>
</feature>
<feature type="compositionally biased region" description="Polar residues" evidence="1">
    <location>
        <begin position="1054"/>
        <end position="1070"/>
    </location>
</feature>
<feature type="region of interest" description="Disordered" evidence="1">
    <location>
        <begin position="464"/>
        <end position="564"/>
    </location>
</feature>
<protein>
    <submittedName>
        <fullName evidence="3">Protein slender lobes</fullName>
    </submittedName>
</protein>
<evidence type="ECO:0000313" key="3">
    <source>
        <dbReference type="RefSeq" id="XP_016944412.4"/>
    </source>
</evidence>
<feature type="compositionally biased region" description="Acidic residues" evidence="1">
    <location>
        <begin position="588"/>
        <end position="605"/>
    </location>
</feature>
<dbReference type="Proteomes" id="UP001652628">
    <property type="component" value="Chromosome 3"/>
</dbReference>
<feature type="compositionally biased region" description="Acidic residues" evidence="1">
    <location>
        <begin position="757"/>
        <end position="788"/>
    </location>
</feature>
<feature type="compositionally biased region" description="Basic residues" evidence="1">
    <location>
        <begin position="1394"/>
        <end position="1403"/>
    </location>
</feature>
<evidence type="ECO:0000313" key="2">
    <source>
        <dbReference type="Proteomes" id="UP001652628"/>
    </source>
</evidence>
<feature type="compositionally biased region" description="Basic and acidic residues" evidence="1">
    <location>
        <begin position="653"/>
        <end position="668"/>
    </location>
</feature>
<feature type="compositionally biased region" description="Basic and acidic residues" evidence="1">
    <location>
        <begin position="946"/>
        <end position="958"/>
    </location>
</feature>
<feature type="compositionally biased region" description="Basic and acidic residues" evidence="1">
    <location>
        <begin position="1025"/>
        <end position="1040"/>
    </location>
</feature>
<feature type="compositionally biased region" description="Acidic residues" evidence="1">
    <location>
        <begin position="1195"/>
        <end position="1213"/>
    </location>
</feature>
<feature type="compositionally biased region" description="Polar residues" evidence="1">
    <location>
        <begin position="165"/>
        <end position="189"/>
    </location>
</feature>
<feature type="compositionally biased region" description="Acidic residues" evidence="1">
    <location>
        <begin position="823"/>
        <end position="858"/>
    </location>
</feature>
<gene>
    <name evidence="3" type="primary">sle</name>
</gene>
<reference evidence="3" key="1">
    <citation type="submission" date="2025-08" db="UniProtKB">
        <authorList>
            <consortium name="RefSeq"/>
        </authorList>
    </citation>
    <scope>IDENTIFICATION</scope>
</reference>
<accession>A0AB39ZW51</accession>
<feature type="compositionally biased region" description="Acidic residues" evidence="1">
    <location>
        <begin position="1041"/>
        <end position="1050"/>
    </location>
</feature>
<feature type="compositionally biased region" description="Basic and acidic residues" evidence="1">
    <location>
        <begin position="799"/>
        <end position="822"/>
    </location>
</feature>
<feature type="region of interest" description="Disordered" evidence="1">
    <location>
        <begin position="359"/>
        <end position="419"/>
    </location>
</feature>
<name>A0AB39ZW51_DROSZ</name>
<sequence length="1526" mass="168896">MDDNTENDDGKRVTRARTRRLSVLDTDSRPSTPQLVDAAAERGTASPRAARRTRLNSSTVDVRTPTRTRRASLARGETPEPITPSSVKRTARTPAKATRSVRQQLTLTEEAEEVEAKPEIPSPSPSPVPKGGKRERKASATPSPVPGRTRTGTPTLLSGEKRVTRSMSQTPPMASSNSSPQAVESAKAKTSTRGRPKVAIRVEKLPMDKTSAKKADAVKQLVLQEKLKEMESAEEDVGSPKDRQSFLKTFNTLAQIEASSNAFKAAETADSSEIKDSATETPKKTEEKKVETPQKVHPVETPKIVKKDSAADTSKQVETPQKVKPVETPKIVQKTESVAAAPKNVKKVETPQKISAMEAPKIVKKNETPQKISAMEAPKIVSKIKTPQKNSTMESPNILKKIKTPQKIVSGESPKTVKKIETPQKILSVDSPKIVKKIETPQKISSVDSPKIVKKIETPQKISSVDSPKVVKKMETPQKISSVDSPKIVKKIETPQKDQLVEVPKTEEKAEIESHTIEKKTQTPQKVVSIELIDTSPEKDESMEEQEFLDAEESHVEAEPQGNEPMLEEELEEIINLDNDEPVFSPQAEDEVNESGEAPQDEAMEVTEKSKVDVTEVVYLPNLTPGIKSRVVTSPVEQKKSVGFNNDGDDLEVEKTRFPKTPGREKVPVYRTLTPKPETPLKLALQKGRNSSTPIMKDPERALSISKAELQAAPPQIDAIKSFDELESENAKDEEVQSANKSTRKDVNEILARLESSDEVEDAEDEEEHEGDENIPEFVDLEAEDAGDDYVSGDSMDSSMRREMEENEIPHDGESVGSKDTEESTPEESEGDDSFIVSDNEEDLGELCYSSDEEEIEDVPPQNPEKNSSKRRRIMVHSSSEEEVVEDQVKELNQSKSEKPKNQSNCSSNASKLSDAAQLMNASEEKSSISEAELERSRQVALNELNKSERFNKTETRLDVSVMEVDSSDHDEVEEETTMKSKAKVNRSVYEIMDSDDVEDIEEAGKKVDSDEKEESHENEESDEKEVSAENEKSDKKDESHENEESDAVEPSENKGSPGTRKSTSFQAQKSLKSADEEALLAELASSNLNHLATMFNPLQKSRRQSLYVAGTELAAKEPKLRRRSDRANVASDFCPSQSFVQMVAEKKQQKNKRKRLSKSLSGAPEDLEEMEIQHERKRLKSSHDDSTEFVGEDHENEEASVVEEDASEEEVSAEVSKKDIASPPKTNKSPEKEDAIEESPSEEPTISQDPNPPEEGPKTSKPAENLLVKKKKDAEFYLAYCHNLLEAANEAKLKEKKEQLATGSKPKKPKRLAAQAAPKPLDTASSSNAEKPKAKPSAQPPPLKKDIKRLQAARQAVNHAVNLLAPPKAADGEPRTLSRKLSPQPPVVDKKSAKQKKQAKKPKAQESTPPKSSDEENHGHRVNRIRTNAGYVTVVDEPVQKIPKIELIKTSSGLVRVEPVTPKQKYFRALPPTPKLHGFREEPGPSGMSRKRSKHPATKGEDLAKINPAKQSALRFKEQIFARKS</sequence>
<feature type="region of interest" description="Disordered" evidence="1">
    <location>
        <begin position="633"/>
        <end position="1075"/>
    </location>
</feature>
<feature type="compositionally biased region" description="Polar residues" evidence="1">
    <location>
        <begin position="385"/>
        <end position="395"/>
    </location>
</feature>
<feature type="region of interest" description="Disordered" evidence="1">
    <location>
        <begin position="1138"/>
        <end position="1267"/>
    </location>
</feature>
<feature type="region of interest" description="Disordered" evidence="1">
    <location>
        <begin position="583"/>
        <end position="609"/>
    </location>
</feature>
<feature type="compositionally biased region" description="Basic and acidic residues" evidence="1">
    <location>
        <begin position="272"/>
        <end position="310"/>
    </location>
</feature>
<feature type="compositionally biased region" description="Basic and acidic residues" evidence="1">
    <location>
        <begin position="923"/>
        <end position="938"/>
    </location>
</feature>
<feature type="compositionally biased region" description="Basic and acidic residues" evidence="1">
    <location>
        <begin position="200"/>
        <end position="216"/>
    </location>
</feature>
<feature type="region of interest" description="Disordered" evidence="1">
    <location>
        <begin position="1467"/>
        <end position="1503"/>
    </location>
</feature>
<feature type="compositionally biased region" description="Acidic residues" evidence="1">
    <location>
        <begin position="993"/>
        <end position="1002"/>
    </location>
</feature>
<proteinExistence type="predicted"/>
<feature type="region of interest" description="Disordered" evidence="1">
    <location>
        <begin position="1"/>
        <end position="216"/>
    </location>
</feature>
<feature type="compositionally biased region" description="Acidic residues" evidence="1">
    <location>
        <begin position="541"/>
        <end position="551"/>
    </location>
</feature>
<dbReference type="RefSeq" id="XP_016944412.4">
    <property type="nucleotide sequence ID" value="XM_017088923.4"/>
</dbReference>
<keyword evidence="2" id="KW-1185">Reference proteome</keyword>
<organism evidence="2 3">
    <name type="scientific">Drosophila suzukii</name>
    <name type="common">Spotted-wing drosophila fruit fly</name>
    <dbReference type="NCBI Taxonomy" id="28584"/>
    <lineage>
        <taxon>Eukaryota</taxon>
        <taxon>Metazoa</taxon>
        <taxon>Ecdysozoa</taxon>
        <taxon>Arthropoda</taxon>
        <taxon>Hexapoda</taxon>
        <taxon>Insecta</taxon>
        <taxon>Pterygota</taxon>
        <taxon>Neoptera</taxon>
        <taxon>Endopterygota</taxon>
        <taxon>Diptera</taxon>
        <taxon>Brachycera</taxon>
        <taxon>Muscomorpha</taxon>
        <taxon>Ephydroidea</taxon>
        <taxon>Drosophilidae</taxon>
        <taxon>Drosophila</taxon>
        <taxon>Sophophora</taxon>
    </lineage>
</organism>
<feature type="compositionally biased region" description="Polar residues" evidence="1">
    <location>
        <begin position="902"/>
        <end position="912"/>
    </location>
</feature>
<feature type="compositionally biased region" description="Low complexity" evidence="1">
    <location>
        <begin position="146"/>
        <end position="158"/>
    </location>
</feature>
<feature type="compositionally biased region" description="Basic and acidic residues" evidence="1">
    <location>
        <begin position="490"/>
        <end position="521"/>
    </location>
</feature>
<feature type="compositionally biased region" description="Basic and acidic residues" evidence="1">
    <location>
        <begin position="1003"/>
        <end position="1016"/>
    </location>
</feature>
<feature type="compositionally biased region" description="Basic and acidic residues" evidence="1">
    <location>
        <begin position="721"/>
        <end position="735"/>
    </location>
</feature>
<evidence type="ECO:0000256" key="1">
    <source>
        <dbReference type="SAM" id="MobiDB-lite"/>
    </source>
</evidence>
<dbReference type="GeneID" id="108020567"/>